<evidence type="ECO:0000313" key="1">
    <source>
        <dbReference type="EMBL" id="KAJ7539434.1"/>
    </source>
</evidence>
<name>A0ACC2CBQ8_DIPCM</name>
<reference evidence="2" key="1">
    <citation type="journal article" date="2024" name="Proc. Natl. Acad. Sci. U.S.A.">
        <title>Extraordinary preservation of gene collinearity over three hundred million years revealed in homosporous lycophytes.</title>
        <authorList>
            <person name="Li C."/>
            <person name="Wickell D."/>
            <person name="Kuo L.Y."/>
            <person name="Chen X."/>
            <person name="Nie B."/>
            <person name="Liao X."/>
            <person name="Peng D."/>
            <person name="Ji J."/>
            <person name="Jenkins J."/>
            <person name="Williams M."/>
            <person name="Shu S."/>
            <person name="Plott C."/>
            <person name="Barry K."/>
            <person name="Rajasekar S."/>
            <person name="Grimwood J."/>
            <person name="Han X."/>
            <person name="Sun S."/>
            <person name="Hou Z."/>
            <person name="He W."/>
            <person name="Dai G."/>
            <person name="Sun C."/>
            <person name="Schmutz J."/>
            <person name="Leebens-Mack J.H."/>
            <person name="Li F.W."/>
            <person name="Wang L."/>
        </authorList>
    </citation>
    <scope>NUCLEOTIDE SEQUENCE [LARGE SCALE GENOMIC DNA]</scope>
    <source>
        <strain evidence="2">cv. PW_Plant_1</strain>
    </source>
</reference>
<gene>
    <name evidence="1" type="ORF">O6H91_11G092600</name>
</gene>
<keyword evidence="2" id="KW-1185">Reference proteome</keyword>
<dbReference type="Proteomes" id="UP001162992">
    <property type="component" value="Chromosome 11"/>
</dbReference>
<accession>A0ACC2CBQ8</accession>
<proteinExistence type="predicted"/>
<protein>
    <submittedName>
        <fullName evidence="1">Uncharacterized protein</fullName>
    </submittedName>
</protein>
<sequence length="515" mass="58605">MLRLQQAPVISRDPNTVRANRFQKAELFVSLFVTDVSEPVREMHASSNSSQRLIKPKRLRYLQLVASILILLTIILAGLLFVEVQTALSACRMKKGSVSMNHATRLLAPKTTERSEEYAAPQNSNSKISRRLQQNHESTLWAAKLALQNEVVLLVKDSLNPDVYHNLTNFRKSFQIMEKVFRIYVYKDGLRPLVHSGPKSGIYASEGLFIDSMERGNQFTVEDPMKATMFFMPFSLRQMVSYLYDRSTHKIQPIKTYIANYVAMLSVKHSFWNASGGSDHFFVSCHDWALKATNSHGQLHQNAVKVVCNADCSQGFDTMKDVSLPETRISFNGSLPSSIGGSPPDQRPYLAFFAGQMHGVVRPILLQYWKDKDPLMRIFEVLPASIASKTSYSQHMKLSKYCLCPAGHEVNSPRLVEAIFSECVPVIIADNFVLPFSNVINWESISVTVLQTDITNLKNVLTSIPEQKYRAMQSRLKDVQQHFLWHDSPQKYDVLTMIIHSLWTQRLDQIQLEDN</sequence>
<organism evidence="1 2">
    <name type="scientific">Diphasiastrum complanatum</name>
    <name type="common">Issler's clubmoss</name>
    <name type="synonym">Lycopodium complanatum</name>
    <dbReference type="NCBI Taxonomy" id="34168"/>
    <lineage>
        <taxon>Eukaryota</taxon>
        <taxon>Viridiplantae</taxon>
        <taxon>Streptophyta</taxon>
        <taxon>Embryophyta</taxon>
        <taxon>Tracheophyta</taxon>
        <taxon>Lycopodiopsida</taxon>
        <taxon>Lycopodiales</taxon>
        <taxon>Lycopodiaceae</taxon>
        <taxon>Lycopodioideae</taxon>
        <taxon>Diphasiastrum</taxon>
    </lineage>
</organism>
<evidence type="ECO:0000313" key="2">
    <source>
        <dbReference type="Proteomes" id="UP001162992"/>
    </source>
</evidence>
<comment type="caution">
    <text evidence="1">The sequence shown here is derived from an EMBL/GenBank/DDBJ whole genome shotgun (WGS) entry which is preliminary data.</text>
</comment>
<dbReference type="EMBL" id="CM055102">
    <property type="protein sequence ID" value="KAJ7539434.1"/>
    <property type="molecule type" value="Genomic_DNA"/>
</dbReference>